<keyword evidence="1" id="KW-0479">Metal-binding</keyword>
<dbReference type="InterPro" id="IPR036875">
    <property type="entry name" value="Znf_CCHC_sf"/>
</dbReference>
<dbReference type="Gene3D" id="4.10.60.10">
    <property type="entry name" value="Zinc finger, CCHC-type"/>
    <property type="match status" value="1"/>
</dbReference>
<evidence type="ECO:0000256" key="2">
    <source>
        <dbReference type="SAM" id="MobiDB-lite"/>
    </source>
</evidence>
<dbReference type="GO" id="GO:0008270">
    <property type="term" value="F:zinc ion binding"/>
    <property type="evidence" value="ECO:0007669"/>
    <property type="project" value="UniProtKB-KW"/>
</dbReference>
<comment type="caution">
    <text evidence="4">The sequence shown here is derived from an EMBL/GenBank/DDBJ whole genome shotgun (WGS) entry which is preliminary data.</text>
</comment>
<feature type="region of interest" description="Disordered" evidence="2">
    <location>
        <begin position="122"/>
        <end position="141"/>
    </location>
</feature>
<dbReference type="AlphaFoldDB" id="A0A388LUV0"/>
<keyword evidence="1" id="KW-0862">Zinc</keyword>
<dbReference type="InterPro" id="IPR001878">
    <property type="entry name" value="Znf_CCHC"/>
</dbReference>
<keyword evidence="1" id="KW-0863">Zinc-finger</keyword>
<feature type="compositionally biased region" description="Basic and acidic residues" evidence="2">
    <location>
        <begin position="1"/>
        <end position="14"/>
    </location>
</feature>
<feature type="region of interest" description="Disordered" evidence="2">
    <location>
        <begin position="478"/>
        <end position="504"/>
    </location>
</feature>
<evidence type="ECO:0000313" key="4">
    <source>
        <dbReference type="EMBL" id="GBG86104.1"/>
    </source>
</evidence>
<dbReference type="EMBL" id="BFEA01000547">
    <property type="protein sequence ID" value="GBG86104.1"/>
    <property type="molecule type" value="Genomic_DNA"/>
</dbReference>
<feature type="compositionally biased region" description="Polar residues" evidence="2">
    <location>
        <begin position="424"/>
        <end position="435"/>
    </location>
</feature>
<gene>
    <name evidence="4" type="ORF">CBR_g41007</name>
</gene>
<accession>A0A388LUV0</accession>
<feature type="region of interest" description="Disordered" evidence="2">
    <location>
        <begin position="332"/>
        <end position="367"/>
    </location>
</feature>
<keyword evidence="5" id="KW-1185">Reference proteome</keyword>
<evidence type="ECO:0000259" key="3">
    <source>
        <dbReference type="PROSITE" id="PS50158"/>
    </source>
</evidence>
<feature type="region of interest" description="Disordered" evidence="2">
    <location>
        <begin position="421"/>
        <end position="441"/>
    </location>
</feature>
<dbReference type="SUPFAM" id="SSF57756">
    <property type="entry name" value="Retrovirus zinc finger-like domains"/>
    <property type="match status" value="1"/>
</dbReference>
<dbReference type="GO" id="GO:0003676">
    <property type="term" value="F:nucleic acid binding"/>
    <property type="evidence" value="ECO:0007669"/>
    <property type="project" value="InterPro"/>
</dbReference>
<dbReference type="Proteomes" id="UP000265515">
    <property type="component" value="Unassembled WGS sequence"/>
</dbReference>
<dbReference type="PROSITE" id="PS50158">
    <property type="entry name" value="ZF_CCHC"/>
    <property type="match status" value="1"/>
</dbReference>
<sequence>MEDQGAHERARVEVLPDLPLATHATESPVIRGPALAEPSPALPCTSERVGAEASTPEGQRPQVRGASRETREEKSARVRVRLDEIHTRQAEMEAAGIEPTPPIDPKTSEQRIDELWARYEGQRDAARQRSRGTGQADKEAGELREMGDLGFSATRMAIERVDKRICESTVISFQWYSLLSDELRVRKLEVEHLTAQLAEERARSQAKEVEWERQFGEMVAIVDRLSAAWEASQTGRAGADGRGRGVQASPSRGAAVEAPRQARPMGEVPPSSAEEGEGAQESLMAMSTERRGSRLHELAATMGIGTPQERPQRLYAPDYARELEELRAGLGSWATGTDSGGPDSGQQQQQEVMSEPAAVAGSQLPGSCRDMVATERPHEEGPRESSTPECGPMGATIQGGEDAEAMEFEPREHMGVPLCHEVTTETMGTPSASSSRGREKKTARWHNTSCFWCKKEGHRVVDCPELLEDKAEGRVAGHNQGIVERAPSGGRAQLYRQNQEELCE</sequence>
<feature type="region of interest" description="Disordered" evidence="2">
    <location>
        <begin position="233"/>
        <end position="285"/>
    </location>
</feature>
<dbReference type="Gramene" id="GBG86104">
    <property type="protein sequence ID" value="GBG86104"/>
    <property type="gene ID" value="CBR_g41007"/>
</dbReference>
<feature type="region of interest" description="Disordered" evidence="2">
    <location>
        <begin position="1"/>
        <end position="82"/>
    </location>
</feature>
<proteinExistence type="predicted"/>
<feature type="compositionally biased region" description="Basic and acidic residues" evidence="2">
    <location>
        <begin position="66"/>
        <end position="82"/>
    </location>
</feature>
<dbReference type="OrthoDB" id="3863715at2759"/>
<evidence type="ECO:0000313" key="5">
    <source>
        <dbReference type="Proteomes" id="UP000265515"/>
    </source>
</evidence>
<name>A0A388LUV0_CHABU</name>
<reference evidence="4 5" key="1">
    <citation type="journal article" date="2018" name="Cell">
        <title>The Chara Genome: Secondary Complexity and Implications for Plant Terrestrialization.</title>
        <authorList>
            <person name="Nishiyama T."/>
            <person name="Sakayama H."/>
            <person name="Vries J.D."/>
            <person name="Buschmann H."/>
            <person name="Saint-Marcoux D."/>
            <person name="Ullrich K.K."/>
            <person name="Haas F.B."/>
            <person name="Vanderstraeten L."/>
            <person name="Becker D."/>
            <person name="Lang D."/>
            <person name="Vosolsobe S."/>
            <person name="Rombauts S."/>
            <person name="Wilhelmsson P.K.I."/>
            <person name="Janitza P."/>
            <person name="Kern R."/>
            <person name="Heyl A."/>
            <person name="Rumpler F."/>
            <person name="Villalobos L.I.A.C."/>
            <person name="Clay J.M."/>
            <person name="Skokan R."/>
            <person name="Toyoda A."/>
            <person name="Suzuki Y."/>
            <person name="Kagoshima H."/>
            <person name="Schijlen E."/>
            <person name="Tajeshwar N."/>
            <person name="Catarino B."/>
            <person name="Hetherington A.J."/>
            <person name="Saltykova A."/>
            <person name="Bonnot C."/>
            <person name="Breuninger H."/>
            <person name="Symeonidi A."/>
            <person name="Radhakrishnan G.V."/>
            <person name="Van Nieuwerburgh F."/>
            <person name="Deforce D."/>
            <person name="Chang C."/>
            <person name="Karol K.G."/>
            <person name="Hedrich R."/>
            <person name="Ulvskov P."/>
            <person name="Glockner G."/>
            <person name="Delwiche C.F."/>
            <person name="Petrasek J."/>
            <person name="Van de Peer Y."/>
            <person name="Friml J."/>
            <person name="Beilby M."/>
            <person name="Dolan L."/>
            <person name="Kohara Y."/>
            <person name="Sugano S."/>
            <person name="Fujiyama A."/>
            <person name="Delaux P.-M."/>
            <person name="Quint M."/>
            <person name="TheiBen G."/>
            <person name="Hagemann M."/>
            <person name="Harholt J."/>
            <person name="Dunand C."/>
            <person name="Zachgo S."/>
            <person name="Langdale J."/>
            <person name="Maumus F."/>
            <person name="Straeten D.V.D."/>
            <person name="Gould S.B."/>
            <person name="Rensing S.A."/>
        </authorList>
    </citation>
    <scope>NUCLEOTIDE SEQUENCE [LARGE SCALE GENOMIC DNA]</scope>
    <source>
        <strain evidence="4 5">S276</strain>
    </source>
</reference>
<organism evidence="4 5">
    <name type="scientific">Chara braunii</name>
    <name type="common">Braun's stonewort</name>
    <dbReference type="NCBI Taxonomy" id="69332"/>
    <lineage>
        <taxon>Eukaryota</taxon>
        <taxon>Viridiplantae</taxon>
        <taxon>Streptophyta</taxon>
        <taxon>Charophyceae</taxon>
        <taxon>Charales</taxon>
        <taxon>Characeae</taxon>
        <taxon>Chara</taxon>
    </lineage>
</organism>
<feature type="domain" description="CCHC-type" evidence="3">
    <location>
        <begin position="450"/>
        <end position="465"/>
    </location>
</feature>
<evidence type="ECO:0000256" key="1">
    <source>
        <dbReference type="PROSITE-ProRule" id="PRU00047"/>
    </source>
</evidence>
<protein>
    <recommendedName>
        <fullName evidence="3">CCHC-type domain-containing protein</fullName>
    </recommendedName>
</protein>